<reference evidence="6 7" key="1">
    <citation type="submission" date="2024-05" db="EMBL/GenBank/DDBJ databases">
        <title>Culex pipiens pipiens assembly and annotation.</title>
        <authorList>
            <person name="Alout H."/>
            <person name="Durand T."/>
        </authorList>
    </citation>
    <scope>NUCLEOTIDE SEQUENCE [LARGE SCALE GENOMIC DNA]</scope>
    <source>
        <strain evidence="6">HA-2024</strain>
        <tissue evidence="6">Whole body</tissue>
    </source>
</reference>
<feature type="compositionally biased region" description="Acidic residues" evidence="4">
    <location>
        <begin position="460"/>
        <end position="478"/>
    </location>
</feature>
<sequence length="489" mass="57245">MDPETDRQEREDSLIRQLFSLDVKIKQLKKVQLDQLDREVEFLRKVHELEVTLQQRYADINDKRRQIRQQLQQPAATCLRQLPEQDAAGRARPRRAEFPLFRARPLRTLRPPSLEICTICSATFADKKQLRDHVKVVHPVVNRCRYCGYVYAYSGNLARHEASCRMRITSPGIQDPRDQLKMDPETDRQEREDSLIRQLSSLDVKIKQIKKITNLPPNVRAKIEALKKVQLDQLDREVEFHRKVHELEVTFQQRYADINDKRRQIVDGTYVPRKEDLPVGFPDVEGDQTSGIPEFWLTVFKMTPVLQTMIREADEPALKRLVDVRAVVRNDPQPGFELEFEFEPNEFFNDRVLKKQYLMKCAPNPENPFLFGGYEIYDTVGHEIDWKEGACLTTLTETDEAGQKRQLMTNSFFNFFNPKKLFEKTDPALSIQFLETDFEIGYYIKERIIPRAVLFFTGEANDDLDDPDSEEEEEDDDGEKLTVSEEDSK</sequence>
<dbReference type="PANTHER" id="PTHR11875">
    <property type="entry name" value="TESTIS-SPECIFIC Y-ENCODED PROTEIN"/>
    <property type="match status" value="1"/>
</dbReference>
<dbReference type="Proteomes" id="UP001562425">
    <property type="component" value="Unassembled WGS sequence"/>
</dbReference>
<comment type="caution">
    <text evidence="6">The sequence shown here is derived from an EMBL/GenBank/DDBJ whole genome shotgun (WGS) entry which is preliminary data.</text>
</comment>
<comment type="similarity">
    <text evidence="1 3">Belongs to the nucleosome assembly protein (NAP) family.</text>
</comment>
<protein>
    <recommendedName>
        <fullName evidence="5">C2H2-type domain-containing protein</fullName>
    </recommendedName>
</protein>
<dbReference type="SMART" id="SM00355">
    <property type="entry name" value="ZnF_C2H2"/>
    <property type="match status" value="2"/>
</dbReference>
<evidence type="ECO:0000259" key="5">
    <source>
        <dbReference type="PROSITE" id="PS50157"/>
    </source>
</evidence>
<proteinExistence type="inferred from homology"/>
<name>A0ABD1CZF6_CULPP</name>
<dbReference type="EMBL" id="JBEHCU010008444">
    <property type="protein sequence ID" value="KAL1382862.1"/>
    <property type="molecule type" value="Genomic_DNA"/>
</dbReference>
<dbReference type="Pfam" id="PF00956">
    <property type="entry name" value="NAP"/>
    <property type="match status" value="1"/>
</dbReference>
<evidence type="ECO:0000256" key="1">
    <source>
        <dbReference type="ARBA" id="ARBA00009947"/>
    </source>
</evidence>
<keyword evidence="7" id="KW-1185">Reference proteome</keyword>
<evidence type="ECO:0000313" key="7">
    <source>
        <dbReference type="Proteomes" id="UP001562425"/>
    </source>
</evidence>
<dbReference type="PROSITE" id="PS00028">
    <property type="entry name" value="ZINC_FINGER_C2H2_1"/>
    <property type="match status" value="1"/>
</dbReference>
<evidence type="ECO:0000256" key="3">
    <source>
        <dbReference type="RuleBase" id="RU003876"/>
    </source>
</evidence>
<evidence type="ECO:0000256" key="2">
    <source>
        <dbReference type="PROSITE-ProRule" id="PRU00042"/>
    </source>
</evidence>
<accession>A0ABD1CZF6</accession>
<evidence type="ECO:0000313" key="6">
    <source>
        <dbReference type="EMBL" id="KAL1382862.1"/>
    </source>
</evidence>
<dbReference type="Gene3D" id="3.30.1120.90">
    <property type="entry name" value="Nucleosome assembly protein"/>
    <property type="match status" value="1"/>
</dbReference>
<dbReference type="InterPro" id="IPR013087">
    <property type="entry name" value="Znf_C2H2_type"/>
</dbReference>
<keyword evidence="2" id="KW-0479">Metal-binding</keyword>
<organism evidence="6 7">
    <name type="scientific">Culex pipiens pipiens</name>
    <name type="common">Northern house mosquito</name>
    <dbReference type="NCBI Taxonomy" id="38569"/>
    <lineage>
        <taxon>Eukaryota</taxon>
        <taxon>Metazoa</taxon>
        <taxon>Ecdysozoa</taxon>
        <taxon>Arthropoda</taxon>
        <taxon>Hexapoda</taxon>
        <taxon>Insecta</taxon>
        <taxon>Pterygota</taxon>
        <taxon>Neoptera</taxon>
        <taxon>Endopterygota</taxon>
        <taxon>Diptera</taxon>
        <taxon>Nematocera</taxon>
        <taxon>Culicoidea</taxon>
        <taxon>Culicidae</taxon>
        <taxon>Culicinae</taxon>
        <taxon>Culicini</taxon>
        <taxon>Culex</taxon>
        <taxon>Culex</taxon>
    </lineage>
</organism>
<dbReference type="Pfam" id="PF13894">
    <property type="entry name" value="zf-C2H2_4"/>
    <property type="match status" value="1"/>
</dbReference>
<dbReference type="AlphaFoldDB" id="A0ABD1CZF6"/>
<keyword evidence="2" id="KW-0862">Zinc</keyword>
<dbReference type="Gene3D" id="1.20.5.1500">
    <property type="match status" value="1"/>
</dbReference>
<dbReference type="InterPro" id="IPR037231">
    <property type="entry name" value="NAP-like_sf"/>
</dbReference>
<evidence type="ECO:0000256" key="4">
    <source>
        <dbReference type="SAM" id="MobiDB-lite"/>
    </source>
</evidence>
<dbReference type="GO" id="GO:0008270">
    <property type="term" value="F:zinc ion binding"/>
    <property type="evidence" value="ECO:0007669"/>
    <property type="project" value="UniProtKB-KW"/>
</dbReference>
<feature type="region of interest" description="Disordered" evidence="4">
    <location>
        <begin position="460"/>
        <end position="489"/>
    </location>
</feature>
<dbReference type="SUPFAM" id="SSF57667">
    <property type="entry name" value="beta-beta-alpha zinc fingers"/>
    <property type="match status" value="1"/>
</dbReference>
<dbReference type="InterPro" id="IPR036236">
    <property type="entry name" value="Znf_C2H2_sf"/>
</dbReference>
<feature type="compositionally biased region" description="Basic and acidic residues" evidence="4">
    <location>
        <begin position="175"/>
        <end position="191"/>
    </location>
</feature>
<dbReference type="PROSITE" id="PS50157">
    <property type="entry name" value="ZINC_FINGER_C2H2_2"/>
    <property type="match status" value="1"/>
</dbReference>
<dbReference type="Gene3D" id="3.30.160.60">
    <property type="entry name" value="Classic Zinc Finger"/>
    <property type="match status" value="1"/>
</dbReference>
<gene>
    <name evidence="6" type="ORF">pipiens_013174</name>
</gene>
<feature type="domain" description="C2H2-type" evidence="5">
    <location>
        <begin position="115"/>
        <end position="138"/>
    </location>
</feature>
<dbReference type="SUPFAM" id="SSF143113">
    <property type="entry name" value="NAP-like"/>
    <property type="match status" value="2"/>
</dbReference>
<feature type="region of interest" description="Disordered" evidence="4">
    <location>
        <begin position="170"/>
        <end position="191"/>
    </location>
</feature>
<feature type="compositionally biased region" description="Basic and acidic residues" evidence="4">
    <location>
        <begin position="479"/>
        <end position="489"/>
    </location>
</feature>
<keyword evidence="2" id="KW-0863">Zinc-finger</keyword>
<dbReference type="InterPro" id="IPR002164">
    <property type="entry name" value="NAP_family"/>
</dbReference>